<evidence type="ECO:0000256" key="10">
    <source>
        <dbReference type="RuleBase" id="RU003835"/>
    </source>
</evidence>
<keyword evidence="4 9" id="KW-0479">Metal-binding</keyword>
<dbReference type="NCBIfam" id="TIGR00016">
    <property type="entry name" value="ackA"/>
    <property type="match status" value="1"/>
</dbReference>
<dbReference type="GO" id="GO:0006083">
    <property type="term" value="P:acetate metabolic process"/>
    <property type="evidence" value="ECO:0007669"/>
    <property type="project" value="TreeGrafter"/>
</dbReference>
<evidence type="ECO:0000256" key="4">
    <source>
        <dbReference type="ARBA" id="ARBA00022723"/>
    </source>
</evidence>
<dbReference type="Gene3D" id="3.30.420.40">
    <property type="match status" value="2"/>
</dbReference>
<evidence type="ECO:0000256" key="2">
    <source>
        <dbReference type="ARBA" id="ARBA00022490"/>
    </source>
</evidence>
<keyword evidence="6 9" id="KW-0418">Kinase</keyword>
<feature type="site" description="Transition state stabilizer" evidence="9">
    <location>
        <position position="172"/>
    </location>
</feature>
<feature type="binding site" evidence="9">
    <location>
        <begin position="316"/>
        <end position="320"/>
    </location>
    <ligand>
        <name>ATP</name>
        <dbReference type="ChEBI" id="CHEBI:30616"/>
    </ligand>
</feature>
<dbReference type="InterPro" id="IPR043129">
    <property type="entry name" value="ATPase_NBD"/>
</dbReference>
<dbReference type="Proteomes" id="UP000305451">
    <property type="component" value="Unassembled WGS sequence"/>
</dbReference>
<dbReference type="EC" id="2.7.2.1" evidence="9"/>
<comment type="function">
    <text evidence="9">Catalyzes the formation of acetyl phosphate from acetate and ATP. Can also catalyze the reverse reaction.</text>
</comment>
<feature type="binding site" evidence="9">
    <location>
        <position position="14"/>
    </location>
    <ligand>
        <name>ATP</name>
        <dbReference type="ChEBI" id="CHEBI:30616"/>
    </ligand>
</feature>
<dbReference type="InterPro" id="IPR023865">
    <property type="entry name" value="Aliphatic_acid_kinase_CS"/>
</dbReference>
<feature type="binding site" evidence="9">
    <location>
        <begin position="271"/>
        <end position="273"/>
    </location>
    <ligand>
        <name>ATP</name>
        <dbReference type="ChEBI" id="CHEBI:30616"/>
    </ligand>
</feature>
<gene>
    <name evidence="9" type="primary">ackA</name>
    <name evidence="11" type="ORF">E5162_07880</name>
</gene>
<comment type="catalytic activity">
    <reaction evidence="9">
        <text>acetate + ATP = acetyl phosphate + ADP</text>
        <dbReference type="Rhea" id="RHEA:11352"/>
        <dbReference type="ChEBI" id="CHEBI:22191"/>
        <dbReference type="ChEBI" id="CHEBI:30089"/>
        <dbReference type="ChEBI" id="CHEBI:30616"/>
        <dbReference type="ChEBI" id="CHEBI:456216"/>
        <dbReference type="EC" id="2.7.2.1"/>
    </reaction>
</comment>
<comment type="caution">
    <text evidence="11">The sequence shown here is derived from an EMBL/GenBank/DDBJ whole genome shotgun (WGS) entry which is preliminary data.</text>
</comment>
<comment type="subcellular location">
    <subcellularLocation>
        <location evidence="9">Cytoplasm</location>
    </subcellularLocation>
</comment>
<dbReference type="EMBL" id="SRXV01000002">
    <property type="protein sequence ID" value="TGY92977.1"/>
    <property type="molecule type" value="Genomic_DNA"/>
</dbReference>
<keyword evidence="12" id="KW-1185">Reference proteome</keyword>
<dbReference type="PIRSF" id="PIRSF000722">
    <property type="entry name" value="Acetate_prop_kin"/>
    <property type="match status" value="1"/>
</dbReference>
<comment type="similarity">
    <text evidence="1 9 10">Belongs to the acetokinase family.</text>
</comment>
<dbReference type="InterPro" id="IPR004372">
    <property type="entry name" value="Ac/propionate_kinase"/>
</dbReference>
<dbReference type="InterPro" id="IPR000890">
    <property type="entry name" value="Aliphatic_acid_kin_short-chain"/>
</dbReference>
<keyword evidence="7 9" id="KW-0067">ATP-binding</keyword>
<comment type="cofactor">
    <cofactor evidence="9">
        <name>Mg(2+)</name>
        <dbReference type="ChEBI" id="CHEBI:18420"/>
    </cofactor>
    <cofactor evidence="9">
        <name>Mn(2+)</name>
        <dbReference type="ChEBI" id="CHEBI:29035"/>
    </cofactor>
    <text evidence="9">Mg(2+). Can also accept Mn(2+).</text>
</comment>
<keyword evidence="8 9" id="KW-0460">Magnesium</keyword>
<name>A0A4S2HAM1_9PROT</name>
<dbReference type="AlphaFoldDB" id="A0A4S2HAM1"/>
<evidence type="ECO:0000256" key="8">
    <source>
        <dbReference type="ARBA" id="ARBA00022842"/>
    </source>
</evidence>
<dbReference type="GO" id="GO:0005524">
    <property type="term" value="F:ATP binding"/>
    <property type="evidence" value="ECO:0007669"/>
    <property type="project" value="UniProtKB-KW"/>
</dbReference>
<dbReference type="GO" id="GO:0008776">
    <property type="term" value="F:acetate kinase activity"/>
    <property type="evidence" value="ECO:0007669"/>
    <property type="project" value="UniProtKB-UniRule"/>
</dbReference>
<comment type="subunit">
    <text evidence="9">Homodimer.</text>
</comment>
<keyword evidence="2 9" id="KW-0963">Cytoplasm</keyword>
<dbReference type="Pfam" id="PF00871">
    <property type="entry name" value="Acetate_kinase"/>
    <property type="match status" value="1"/>
</dbReference>
<dbReference type="HAMAP" id="MF_00020">
    <property type="entry name" value="Acetate_kinase"/>
    <property type="match status" value="1"/>
</dbReference>
<comment type="pathway">
    <text evidence="9">Metabolic intermediate biosynthesis; acetyl-CoA biosynthesis; acetyl-CoA from acetate: step 1/2.</text>
</comment>
<dbReference type="SUPFAM" id="SSF53067">
    <property type="entry name" value="Actin-like ATPase domain"/>
    <property type="match status" value="2"/>
</dbReference>
<dbReference type="GO" id="GO:0000287">
    <property type="term" value="F:magnesium ion binding"/>
    <property type="evidence" value="ECO:0007669"/>
    <property type="project" value="UniProtKB-UniRule"/>
</dbReference>
<protein>
    <recommendedName>
        <fullName evidence="9">Acetate kinase</fullName>
        <ecNumber evidence="9">2.7.2.1</ecNumber>
    </recommendedName>
    <alternativeName>
        <fullName evidence="9">Acetokinase</fullName>
    </alternativeName>
</protein>
<evidence type="ECO:0000313" key="12">
    <source>
        <dbReference type="Proteomes" id="UP000305451"/>
    </source>
</evidence>
<organism evidence="11 12">
    <name type="scientific">Marinicauda pacifica</name>
    <dbReference type="NCBI Taxonomy" id="1133559"/>
    <lineage>
        <taxon>Bacteria</taxon>
        <taxon>Pseudomonadati</taxon>
        <taxon>Pseudomonadota</taxon>
        <taxon>Alphaproteobacteria</taxon>
        <taxon>Maricaulales</taxon>
        <taxon>Maricaulaceae</taxon>
        <taxon>Marinicauda</taxon>
    </lineage>
</organism>
<dbReference type="GO" id="GO:0006085">
    <property type="term" value="P:acetyl-CoA biosynthetic process"/>
    <property type="evidence" value="ECO:0007669"/>
    <property type="project" value="UniProtKB-UniRule"/>
</dbReference>
<accession>A0A4S2HAM1</accession>
<dbReference type="PROSITE" id="PS01075">
    <property type="entry name" value="ACETATE_KINASE_1"/>
    <property type="match status" value="1"/>
</dbReference>
<evidence type="ECO:0000256" key="9">
    <source>
        <dbReference type="HAMAP-Rule" id="MF_00020"/>
    </source>
</evidence>
<dbReference type="PANTHER" id="PTHR21060">
    <property type="entry name" value="ACETATE KINASE"/>
    <property type="match status" value="1"/>
</dbReference>
<feature type="binding site" evidence="9">
    <location>
        <position position="7"/>
    </location>
    <ligand>
        <name>Mg(2+)</name>
        <dbReference type="ChEBI" id="CHEBI:18420"/>
    </ligand>
</feature>
<sequence>MSLVTLNSGSSSIKFALYDDDGRARRLRGAVSGIGKTAKLSLTRTDQKTTEETLGELSHEQALEYALDRVHDEAGRQMRAIGHRIVHGGAAFTRAVRIEDGVEDRLRALIPLAPSHQPHNLAGIESARTRFPGAVQTASFDTAFHRAQPFVADTYALPRRYYDEGIRRYGFHGLSYDYLSHRVCELEGERRTVIAHLGSGASMCAVNGRAPLGSTMGLTALDGLPMSTRCGQIDPGAVLHLIGHEGLDAGGASELLYKQSGLKGLSGGTDDMRELEESGTAEAQETLAYFVRRCRMEIAALASTLEGLDTLVFSAGIGENSAFIRREICAGLSWLGVELDAEANTGAGRETRISAEGSPVAVWVIATDEESVIARDVAGLIG</sequence>
<evidence type="ECO:0000256" key="7">
    <source>
        <dbReference type="ARBA" id="ARBA00022840"/>
    </source>
</evidence>
<evidence type="ECO:0000256" key="6">
    <source>
        <dbReference type="ARBA" id="ARBA00022777"/>
    </source>
</evidence>
<dbReference type="UniPathway" id="UPA00340">
    <property type="reaction ID" value="UER00458"/>
</dbReference>
<evidence type="ECO:0000256" key="3">
    <source>
        <dbReference type="ARBA" id="ARBA00022679"/>
    </source>
</evidence>
<evidence type="ECO:0000256" key="5">
    <source>
        <dbReference type="ARBA" id="ARBA00022741"/>
    </source>
</evidence>
<dbReference type="PRINTS" id="PR00471">
    <property type="entry name" value="ACETATEKNASE"/>
</dbReference>
<proteinExistence type="inferred from homology"/>
<feature type="binding site" evidence="9">
    <location>
        <position position="369"/>
    </location>
    <ligand>
        <name>Mg(2+)</name>
        <dbReference type="ChEBI" id="CHEBI:18420"/>
    </ligand>
</feature>
<evidence type="ECO:0000256" key="1">
    <source>
        <dbReference type="ARBA" id="ARBA00008748"/>
    </source>
</evidence>
<feature type="binding site" evidence="9">
    <location>
        <begin position="196"/>
        <end position="200"/>
    </location>
    <ligand>
        <name>ATP</name>
        <dbReference type="ChEBI" id="CHEBI:30616"/>
    </ligand>
</feature>
<dbReference type="OrthoDB" id="9802453at2"/>
<reference evidence="11 12" key="1">
    <citation type="journal article" date="2013" name="Int. J. Syst. Evol. Microbiol.">
        <title>Marinicauda pacifica gen. nov., sp. nov., a prosthecate alphaproteobacterium of the family Hyphomonadaceae isolated from deep seawater.</title>
        <authorList>
            <person name="Zhang X.Y."/>
            <person name="Li G.W."/>
            <person name="Wang C.S."/>
            <person name="Zhang Y.J."/>
            <person name="Xu X.W."/>
            <person name="Li H."/>
            <person name="Liu A."/>
            <person name="Liu C."/>
            <person name="Xie B.B."/>
            <person name="Qin Q.L."/>
            <person name="Xu Z."/>
            <person name="Chen X.L."/>
            <person name="Zhou B.C."/>
            <person name="Zhang Y.Z."/>
        </authorList>
    </citation>
    <scope>NUCLEOTIDE SEQUENCE [LARGE SCALE GENOMIC DNA]</scope>
    <source>
        <strain evidence="11 12">P-1 km-3</strain>
    </source>
</reference>
<feature type="site" description="Transition state stabilizer" evidence="9">
    <location>
        <position position="229"/>
    </location>
</feature>
<dbReference type="PANTHER" id="PTHR21060:SF21">
    <property type="entry name" value="ACETATE KINASE"/>
    <property type="match status" value="1"/>
</dbReference>
<keyword evidence="3 9" id="KW-0808">Transferase</keyword>
<feature type="binding site" evidence="9">
    <location>
        <position position="84"/>
    </location>
    <ligand>
        <name>substrate</name>
    </ligand>
</feature>
<dbReference type="GO" id="GO:0005829">
    <property type="term" value="C:cytosol"/>
    <property type="evidence" value="ECO:0007669"/>
    <property type="project" value="TreeGrafter"/>
</dbReference>
<dbReference type="RefSeq" id="WP_135944629.1">
    <property type="nucleotide sequence ID" value="NZ_BMEI01000002.1"/>
</dbReference>
<keyword evidence="5 9" id="KW-0547">Nucleotide-binding</keyword>
<evidence type="ECO:0000313" key="11">
    <source>
        <dbReference type="EMBL" id="TGY92977.1"/>
    </source>
</evidence>
<feature type="active site" description="Proton donor/acceptor" evidence="9">
    <location>
        <position position="141"/>
    </location>
</feature>